<evidence type="ECO:0008006" key="3">
    <source>
        <dbReference type="Google" id="ProtNLM"/>
    </source>
</evidence>
<sequence>MISSTSDIYSVGIATVDITPPVGTPLAGFGDRSIHSSTAVYHPLRAVAVVVDDGETPMLLLSAEWIAFSGMSERVRGRLAEVTGLPTSSIILSATHTHCGPVMKPRDVVTHGRVDNAYLDHAVERMAHAAEMAWKHRIAARLRSGVGHCSLAMYRRVPDPANPGRVLRAMRPNPDGPTDHEVGIVTIESLDGIVRGILFNYACHPTSRNGLMIGGDYVGFAYDYLQEAFPYAQPCFVQGCGGDQKPRPADSKGNTFGLRKVEQVREIGFELGQAVEQAIANDSLDTVTGAIAVKQAMVELETEPLDRSLVKSELTNDARPTKQRWARYHQERIEQGLPEERAVPFEVQTLRFGKSLAMATFAGEMSVEHGLRLKRDLRPYFKHVIPMAYTNELVGYVASKDQFAEYGYEVLDANQNRKRTGRFVEETEDRIHDVCARQLLGKTLPVASAMEAATS</sequence>
<evidence type="ECO:0000313" key="1">
    <source>
        <dbReference type="EMBL" id="MFA9479506.1"/>
    </source>
</evidence>
<dbReference type="RefSeq" id="WP_425346426.1">
    <property type="nucleotide sequence ID" value="NZ_JBGUBD010000009.1"/>
</dbReference>
<reference evidence="1 2" key="1">
    <citation type="submission" date="2024-08" db="EMBL/GenBank/DDBJ databases">
        <title>Whole-genome sequencing of halo(alkali)philic microorganisms from hypersaline lakes.</title>
        <authorList>
            <person name="Sorokin D.Y."/>
            <person name="Merkel A.Y."/>
            <person name="Messina E."/>
            <person name="Yakimov M."/>
        </authorList>
    </citation>
    <scope>NUCLEOTIDE SEQUENCE [LARGE SCALE GENOMIC DNA]</scope>
    <source>
        <strain evidence="1 2">AB-hyl4</strain>
    </source>
</reference>
<organism evidence="1 2">
    <name type="scientific">Natronomicrosphaera hydrolytica</name>
    <dbReference type="NCBI Taxonomy" id="3242702"/>
    <lineage>
        <taxon>Bacteria</taxon>
        <taxon>Pseudomonadati</taxon>
        <taxon>Planctomycetota</taxon>
        <taxon>Phycisphaerae</taxon>
        <taxon>Phycisphaerales</taxon>
        <taxon>Phycisphaeraceae</taxon>
        <taxon>Natronomicrosphaera</taxon>
    </lineage>
</organism>
<dbReference type="Proteomes" id="UP001575105">
    <property type="component" value="Unassembled WGS sequence"/>
</dbReference>
<keyword evidence="2" id="KW-1185">Reference proteome</keyword>
<dbReference type="EMBL" id="JBGUBD010000009">
    <property type="protein sequence ID" value="MFA9479506.1"/>
    <property type="molecule type" value="Genomic_DNA"/>
</dbReference>
<evidence type="ECO:0000313" key="2">
    <source>
        <dbReference type="Proteomes" id="UP001575105"/>
    </source>
</evidence>
<protein>
    <recommendedName>
        <fullName evidence="3">Neutral/alkaline non-lysosomal ceramidase N-terminal domain-containing protein</fullName>
    </recommendedName>
</protein>
<name>A0ABV4U7C3_9BACT</name>
<gene>
    <name evidence="1" type="ORF">ACERK3_14550</name>
</gene>
<accession>A0ABV4U7C3</accession>
<proteinExistence type="predicted"/>
<comment type="caution">
    <text evidence="1">The sequence shown here is derived from an EMBL/GenBank/DDBJ whole genome shotgun (WGS) entry which is preliminary data.</text>
</comment>